<dbReference type="PRINTS" id="PR00081">
    <property type="entry name" value="GDHRDH"/>
</dbReference>
<dbReference type="AlphaFoldDB" id="A0A917X9S3"/>
<evidence type="ECO:0000313" key="4">
    <source>
        <dbReference type="Proteomes" id="UP000653411"/>
    </source>
</evidence>
<reference evidence="3" key="1">
    <citation type="journal article" date="2014" name="Int. J. Syst. Evol. Microbiol.">
        <title>Complete genome sequence of Corynebacterium casei LMG S-19264T (=DSM 44701T), isolated from a smear-ripened cheese.</title>
        <authorList>
            <consortium name="US DOE Joint Genome Institute (JGI-PGF)"/>
            <person name="Walter F."/>
            <person name="Albersmeier A."/>
            <person name="Kalinowski J."/>
            <person name="Ruckert C."/>
        </authorList>
    </citation>
    <scope>NUCLEOTIDE SEQUENCE</scope>
    <source>
        <strain evidence="3">CGMCC 4.7110</strain>
    </source>
</reference>
<gene>
    <name evidence="3" type="primary">fabG</name>
    <name evidence="3" type="ORF">GCM10011578_018760</name>
</gene>
<sequence>MEPEFAGRVALVTGAAGDGIGQGIARRFAAGGATVIVTDSHERRTQQVAEAIGRDHDATVAGYPMDVTDRARVAEVLDEVGRKYGTVRILVNNAAWNVLGDIFEYDFADWDRVIDVDLTGPFNTTRLALPGMREAGGGAIVNISSIGADLAAGSGELPYAVAKGGLNTMTRQIARVGGPHNIRCNAVALGLVTGTRFTDIRPQLIERVLPDIPLGRAGTADDVVEAAAFLASERAAFITGEILNVSGGFYMRN</sequence>
<name>A0A917X9S3_9ACTN</name>
<dbReference type="CDD" id="cd05233">
    <property type="entry name" value="SDR_c"/>
    <property type="match status" value="1"/>
</dbReference>
<protein>
    <submittedName>
        <fullName evidence="3">Beta-ketoacyl-ACP reductase</fullName>
    </submittedName>
</protein>
<dbReference type="PANTHER" id="PTHR42760:SF40">
    <property type="entry name" value="3-OXOACYL-[ACYL-CARRIER-PROTEIN] REDUCTASE, CHLOROPLASTIC"/>
    <property type="match status" value="1"/>
</dbReference>
<organism evidence="3 4">
    <name type="scientific">Streptomyces fuscichromogenes</name>
    <dbReference type="NCBI Taxonomy" id="1324013"/>
    <lineage>
        <taxon>Bacteria</taxon>
        <taxon>Bacillati</taxon>
        <taxon>Actinomycetota</taxon>
        <taxon>Actinomycetes</taxon>
        <taxon>Kitasatosporales</taxon>
        <taxon>Streptomycetaceae</taxon>
        <taxon>Streptomyces</taxon>
    </lineage>
</organism>
<evidence type="ECO:0000313" key="3">
    <source>
        <dbReference type="EMBL" id="GGM98058.1"/>
    </source>
</evidence>
<dbReference type="RefSeq" id="WP_189262121.1">
    <property type="nucleotide sequence ID" value="NZ_BMML01000003.1"/>
</dbReference>
<dbReference type="SUPFAM" id="SSF51735">
    <property type="entry name" value="NAD(P)-binding Rossmann-fold domains"/>
    <property type="match status" value="1"/>
</dbReference>
<dbReference type="GO" id="GO:0016616">
    <property type="term" value="F:oxidoreductase activity, acting on the CH-OH group of donors, NAD or NADP as acceptor"/>
    <property type="evidence" value="ECO:0007669"/>
    <property type="project" value="TreeGrafter"/>
</dbReference>
<dbReference type="InterPro" id="IPR036291">
    <property type="entry name" value="NAD(P)-bd_dom_sf"/>
</dbReference>
<dbReference type="PANTHER" id="PTHR42760">
    <property type="entry name" value="SHORT-CHAIN DEHYDROGENASES/REDUCTASES FAMILY MEMBER"/>
    <property type="match status" value="1"/>
</dbReference>
<accession>A0A917X9S3</accession>
<comment type="caution">
    <text evidence="3">The sequence shown here is derived from an EMBL/GenBank/DDBJ whole genome shotgun (WGS) entry which is preliminary data.</text>
</comment>
<evidence type="ECO:0000256" key="2">
    <source>
        <dbReference type="ARBA" id="ARBA00023002"/>
    </source>
</evidence>
<keyword evidence="4" id="KW-1185">Reference proteome</keyword>
<comment type="similarity">
    <text evidence="1">Belongs to the short-chain dehydrogenases/reductases (SDR) family.</text>
</comment>
<evidence type="ECO:0000256" key="1">
    <source>
        <dbReference type="ARBA" id="ARBA00006484"/>
    </source>
</evidence>
<dbReference type="FunFam" id="3.40.50.720:FF:000084">
    <property type="entry name" value="Short-chain dehydrogenase reductase"/>
    <property type="match status" value="1"/>
</dbReference>
<dbReference type="Proteomes" id="UP000653411">
    <property type="component" value="Unassembled WGS sequence"/>
</dbReference>
<proteinExistence type="inferred from homology"/>
<reference evidence="3" key="2">
    <citation type="submission" date="2020-09" db="EMBL/GenBank/DDBJ databases">
        <authorList>
            <person name="Sun Q."/>
            <person name="Zhou Y."/>
        </authorList>
    </citation>
    <scope>NUCLEOTIDE SEQUENCE</scope>
    <source>
        <strain evidence="3">CGMCC 4.7110</strain>
    </source>
</reference>
<dbReference type="GO" id="GO:0030497">
    <property type="term" value="P:fatty acid elongation"/>
    <property type="evidence" value="ECO:0007669"/>
    <property type="project" value="TreeGrafter"/>
</dbReference>
<dbReference type="InterPro" id="IPR020904">
    <property type="entry name" value="Sc_DH/Rdtase_CS"/>
</dbReference>
<dbReference type="EMBL" id="BMML01000003">
    <property type="protein sequence ID" value="GGM98058.1"/>
    <property type="molecule type" value="Genomic_DNA"/>
</dbReference>
<dbReference type="PROSITE" id="PS00061">
    <property type="entry name" value="ADH_SHORT"/>
    <property type="match status" value="1"/>
</dbReference>
<keyword evidence="2" id="KW-0560">Oxidoreductase</keyword>
<dbReference type="Gene3D" id="3.40.50.720">
    <property type="entry name" value="NAD(P)-binding Rossmann-like Domain"/>
    <property type="match status" value="1"/>
</dbReference>
<dbReference type="Pfam" id="PF13561">
    <property type="entry name" value="adh_short_C2"/>
    <property type="match status" value="1"/>
</dbReference>
<dbReference type="PRINTS" id="PR00080">
    <property type="entry name" value="SDRFAMILY"/>
</dbReference>
<dbReference type="InterPro" id="IPR002347">
    <property type="entry name" value="SDR_fam"/>
</dbReference>